<evidence type="ECO:0000313" key="2">
    <source>
        <dbReference type="Proteomes" id="UP000251584"/>
    </source>
</evidence>
<dbReference type="EMBL" id="UAVY01000007">
    <property type="protein sequence ID" value="SQB37704.1"/>
    <property type="molecule type" value="Genomic_DNA"/>
</dbReference>
<dbReference type="Proteomes" id="UP000251584">
    <property type="component" value="Unassembled WGS sequence"/>
</dbReference>
<gene>
    <name evidence="1" type="ORF">NCTC10786_04463</name>
</gene>
<reference evidence="1 2" key="1">
    <citation type="submission" date="2018-06" db="EMBL/GenBank/DDBJ databases">
        <authorList>
            <consortium name="Pathogen Informatics"/>
            <person name="Doyle S."/>
        </authorList>
    </citation>
    <scope>NUCLEOTIDE SEQUENCE [LARGE SCALE GENOMIC DNA]</scope>
    <source>
        <strain evidence="1 2">NCTC10786</strain>
    </source>
</reference>
<accession>A0A2X2WBF9</accession>
<name>A0A2X2WBF9_CITKO</name>
<evidence type="ECO:0000313" key="1">
    <source>
        <dbReference type="EMBL" id="SQB37704.1"/>
    </source>
</evidence>
<sequence length="66" mass="6947">MPSTGGIQPSRVVVVDIDEARLSQAKKLLPVELAAAKGIELVYVNTCGMENPTAKTACANGRCGFR</sequence>
<proteinExistence type="predicted"/>
<dbReference type="AlphaFoldDB" id="A0A2X2WBF9"/>
<organism evidence="1 2">
    <name type="scientific">Citrobacter koseri</name>
    <name type="common">Citrobacter diversus</name>
    <dbReference type="NCBI Taxonomy" id="545"/>
    <lineage>
        <taxon>Bacteria</taxon>
        <taxon>Pseudomonadati</taxon>
        <taxon>Pseudomonadota</taxon>
        <taxon>Gammaproteobacteria</taxon>
        <taxon>Enterobacterales</taxon>
        <taxon>Enterobacteriaceae</taxon>
        <taxon>Citrobacter</taxon>
    </lineage>
</organism>
<protein>
    <submittedName>
        <fullName evidence="1">Uncharacterized protein</fullName>
    </submittedName>
</protein>